<reference evidence="2" key="1">
    <citation type="submission" date="2023-08" db="EMBL/GenBank/DDBJ databases">
        <authorList>
            <person name="Audoor S."/>
            <person name="Bilcke G."/>
        </authorList>
    </citation>
    <scope>NUCLEOTIDE SEQUENCE</scope>
</reference>
<organism evidence="2 3">
    <name type="scientific">Cylindrotheca closterium</name>
    <dbReference type="NCBI Taxonomy" id="2856"/>
    <lineage>
        <taxon>Eukaryota</taxon>
        <taxon>Sar</taxon>
        <taxon>Stramenopiles</taxon>
        <taxon>Ochrophyta</taxon>
        <taxon>Bacillariophyta</taxon>
        <taxon>Bacillariophyceae</taxon>
        <taxon>Bacillariophycidae</taxon>
        <taxon>Bacillariales</taxon>
        <taxon>Bacillariaceae</taxon>
        <taxon>Cylindrotheca</taxon>
    </lineage>
</organism>
<gene>
    <name evidence="2" type="ORF">CYCCA115_LOCUS9293</name>
</gene>
<dbReference type="AlphaFoldDB" id="A0AAD2D031"/>
<keyword evidence="3" id="KW-1185">Reference proteome</keyword>
<feature type="compositionally biased region" description="Low complexity" evidence="1">
    <location>
        <begin position="58"/>
        <end position="75"/>
    </location>
</feature>
<dbReference type="Proteomes" id="UP001295423">
    <property type="component" value="Unassembled WGS sequence"/>
</dbReference>
<evidence type="ECO:0000313" key="2">
    <source>
        <dbReference type="EMBL" id="CAJ1945149.1"/>
    </source>
</evidence>
<sequence length="304" mass="32825">MITPTAGTKTSTSIEPPLESTLDTGSASSSQSKQRQISVSCSTNEEQWQQRQSSEKVSNTAITANTIATQQSTKVTPPPPTSKRIIIPDRHPSTSDHGKRLKVEKSSSADDDDNDNWHLVAAASGQVGQALAKVLMYAVDPIRIQTDLRQNVEAFVIHFRGGKKALLAKQEASTTTTTTAHDGTFHTLPAIIVAGNLKHLDSVVEAISQRPKEYAQTEQDPQELPNRRALLIVIEVQYGLLANGKAGVAVSGDAAHLGFVIHLLKLALKDRKDHSIATSSLSADLALLDSPKKVEKFFKAKRAI</sequence>
<comment type="caution">
    <text evidence="2">The sequence shown here is derived from an EMBL/GenBank/DDBJ whole genome shotgun (WGS) entry which is preliminary data.</text>
</comment>
<feature type="compositionally biased region" description="Polar residues" evidence="1">
    <location>
        <begin position="21"/>
        <end position="57"/>
    </location>
</feature>
<accession>A0AAD2D031</accession>
<feature type="compositionally biased region" description="Polar residues" evidence="1">
    <location>
        <begin position="1"/>
        <end position="14"/>
    </location>
</feature>
<evidence type="ECO:0000313" key="3">
    <source>
        <dbReference type="Proteomes" id="UP001295423"/>
    </source>
</evidence>
<protein>
    <submittedName>
        <fullName evidence="2">Uncharacterized protein</fullName>
    </submittedName>
</protein>
<evidence type="ECO:0000256" key="1">
    <source>
        <dbReference type="SAM" id="MobiDB-lite"/>
    </source>
</evidence>
<feature type="region of interest" description="Disordered" evidence="1">
    <location>
        <begin position="1"/>
        <end position="114"/>
    </location>
</feature>
<feature type="compositionally biased region" description="Basic and acidic residues" evidence="1">
    <location>
        <begin position="86"/>
        <end position="108"/>
    </location>
</feature>
<dbReference type="EMBL" id="CAKOGP040001335">
    <property type="protein sequence ID" value="CAJ1945149.1"/>
    <property type="molecule type" value="Genomic_DNA"/>
</dbReference>
<name>A0AAD2D031_9STRA</name>
<proteinExistence type="predicted"/>